<dbReference type="InterPro" id="IPR032710">
    <property type="entry name" value="NTF2-like_dom_sf"/>
</dbReference>
<organism evidence="1 2">
    <name type="scientific">Symbiodinium necroappetens</name>
    <dbReference type="NCBI Taxonomy" id="1628268"/>
    <lineage>
        <taxon>Eukaryota</taxon>
        <taxon>Sar</taxon>
        <taxon>Alveolata</taxon>
        <taxon>Dinophyceae</taxon>
        <taxon>Suessiales</taxon>
        <taxon>Symbiodiniaceae</taxon>
        <taxon>Symbiodinium</taxon>
    </lineage>
</organism>
<protein>
    <recommendedName>
        <fullName evidence="3">SnoaL-like domain-containing protein</fullName>
    </recommendedName>
</protein>
<gene>
    <name evidence="1" type="ORF">SNEC2469_LOCUS16898</name>
</gene>
<comment type="caution">
    <text evidence="1">The sequence shown here is derived from an EMBL/GenBank/DDBJ whole genome shotgun (WGS) entry which is preliminary data.</text>
</comment>
<dbReference type="Gene3D" id="3.10.450.50">
    <property type="match status" value="1"/>
</dbReference>
<keyword evidence="2" id="KW-1185">Reference proteome</keyword>
<dbReference type="SUPFAM" id="SSF54427">
    <property type="entry name" value="NTF2-like"/>
    <property type="match status" value="1"/>
</dbReference>
<dbReference type="InterPro" id="IPR009959">
    <property type="entry name" value="Cyclase_SnoaL-like"/>
</dbReference>
<dbReference type="GO" id="GO:0030638">
    <property type="term" value="P:polyketide metabolic process"/>
    <property type="evidence" value="ECO:0007669"/>
    <property type="project" value="InterPro"/>
</dbReference>
<feature type="non-terminal residue" evidence="1">
    <location>
        <position position="125"/>
    </location>
</feature>
<name>A0A812URW1_9DINO</name>
<proteinExistence type="predicted"/>
<evidence type="ECO:0000313" key="2">
    <source>
        <dbReference type="Proteomes" id="UP000601435"/>
    </source>
</evidence>
<dbReference type="OrthoDB" id="413273at2759"/>
<evidence type="ECO:0000313" key="1">
    <source>
        <dbReference type="EMBL" id="CAE7581780.1"/>
    </source>
</evidence>
<sequence length="125" mass="13824">METQSSDLGAALRQLVETFYERVWNAKDDAALFAILAPDLRFRGSTEAVDRVGPEAFQSYRDKIHQALHSYTCKIEDIVVDGAVAFARVWFSGIHSGGDLLGVAPTKRRVKWIGAARFVLAEGPE</sequence>
<dbReference type="AlphaFoldDB" id="A0A812URW1"/>
<dbReference type="Proteomes" id="UP000601435">
    <property type="component" value="Unassembled WGS sequence"/>
</dbReference>
<accession>A0A812URW1</accession>
<reference evidence="1" key="1">
    <citation type="submission" date="2021-02" db="EMBL/GenBank/DDBJ databases">
        <authorList>
            <person name="Dougan E. K."/>
            <person name="Rhodes N."/>
            <person name="Thang M."/>
            <person name="Chan C."/>
        </authorList>
    </citation>
    <scope>NUCLEOTIDE SEQUENCE</scope>
</reference>
<dbReference type="Pfam" id="PF07366">
    <property type="entry name" value="SnoaL"/>
    <property type="match status" value="1"/>
</dbReference>
<evidence type="ECO:0008006" key="3">
    <source>
        <dbReference type="Google" id="ProtNLM"/>
    </source>
</evidence>
<dbReference type="EMBL" id="CAJNJA010027657">
    <property type="protein sequence ID" value="CAE7581780.1"/>
    <property type="molecule type" value="Genomic_DNA"/>
</dbReference>